<keyword evidence="1" id="KW-0472">Membrane</keyword>
<keyword evidence="1" id="KW-0812">Transmembrane</keyword>
<keyword evidence="1" id="KW-1133">Transmembrane helix</keyword>
<accession>A0ABP0N843</accession>
<evidence type="ECO:0000313" key="3">
    <source>
        <dbReference type="Proteomes" id="UP001642484"/>
    </source>
</evidence>
<evidence type="ECO:0000313" key="2">
    <source>
        <dbReference type="EMBL" id="CAK9059087.1"/>
    </source>
</evidence>
<comment type="caution">
    <text evidence="2">The sequence shown here is derived from an EMBL/GenBank/DDBJ whole genome shotgun (WGS) entry which is preliminary data.</text>
</comment>
<dbReference type="EMBL" id="CAXAMN010021385">
    <property type="protein sequence ID" value="CAK9059087.1"/>
    <property type="molecule type" value="Genomic_DNA"/>
</dbReference>
<keyword evidence="3" id="KW-1185">Reference proteome</keyword>
<gene>
    <name evidence="2" type="ORF">CCMP2556_LOCUS29121</name>
</gene>
<sequence length="593" mass="65262">MVLPIRFHFLGGQPMESMALFAAICHDLMIVSIGLQLVLIALLLLYYAWSAFRLWRKGVEFSATLVPTLEQKVALPPPGPVLMWAVQWDLDIRAMVDDLKNEGPSVVERYCQNEAFMNKLRKIVRNVVSQSEMIRITQEVRMKRELEKFQRMNFQKSAEEEDEDAKAWQAMMLEMTGEKPQETQIDVNVGAPAQQMSTVFEGDDAEALEAMMAVMNRKPFEAAVAEPPIPTPAPQAAFNADDAAALEAMMSVMNRKPFEDVPAEVPEPISTPAASFEGDDAAAWDAMLSVMNRKPFEDAPPEVPAPISTPAASFEGDDAAAWDAMMSAMNRKPFEENAEPASSALHEDDAAALEAMMSVVSRKPFEDAAEAPAPISAESTSLQQDDAAAWDAMLSVMNRKPFEAEAAPVQASPALQGDDAAALDLMMSVVNQKPCEDSPKGLLQSDCSTEHVQVLEKSESEQSDDTSELWAQLEDMEKNGASLQAQVQKLVSVCAPSTWLPIPEDQESLATTHFFIGDSDEEEQLDDFWNALDEDLCRGAEILPHAQKLVDCFRPKVPTCIGASQQFYIGDEVEGTAQQFYIGDEDVPEMSLP</sequence>
<protein>
    <submittedName>
        <fullName evidence="2">Uncharacterized protein</fullName>
    </submittedName>
</protein>
<name>A0ABP0N843_9DINO</name>
<evidence type="ECO:0000256" key="1">
    <source>
        <dbReference type="SAM" id="Phobius"/>
    </source>
</evidence>
<feature type="transmembrane region" description="Helical" evidence="1">
    <location>
        <begin position="20"/>
        <end position="47"/>
    </location>
</feature>
<dbReference type="Proteomes" id="UP001642484">
    <property type="component" value="Unassembled WGS sequence"/>
</dbReference>
<proteinExistence type="predicted"/>
<organism evidence="2 3">
    <name type="scientific">Durusdinium trenchii</name>
    <dbReference type="NCBI Taxonomy" id="1381693"/>
    <lineage>
        <taxon>Eukaryota</taxon>
        <taxon>Sar</taxon>
        <taxon>Alveolata</taxon>
        <taxon>Dinophyceae</taxon>
        <taxon>Suessiales</taxon>
        <taxon>Symbiodiniaceae</taxon>
        <taxon>Durusdinium</taxon>
    </lineage>
</organism>
<reference evidence="2 3" key="1">
    <citation type="submission" date="2024-02" db="EMBL/GenBank/DDBJ databases">
        <authorList>
            <person name="Chen Y."/>
            <person name="Shah S."/>
            <person name="Dougan E. K."/>
            <person name="Thang M."/>
            <person name="Chan C."/>
        </authorList>
    </citation>
    <scope>NUCLEOTIDE SEQUENCE [LARGE SCALE GENOMIC DNA]</scope>
</reference>